<dbReference type="EMBL" id="CAJNOH010001194">
    <property type="protein sequence ID" value="CAF1188248.1"/>
    <property type="molecule type" value="Genomic_DNA"/>
</dbReference>
<gene>
    <name evidence="2" type="ORF">JXQ802_LOCUS37707</name>
    <name evidence="1" type="ORF">PYM288_LOCUS24196</name>
</gene>
<dbReference type="Proteomes" id="UP000663870">
    <property type="component" value="Unassembled WGS sequence"/>
</dbReference>
<proteinExistence type="predicted"/>
<keyword evidence="3" id="KW-1185">Reference proteome</keyword>
<name>A0A815PTI8_9BILA</name>
<evidence type="ECO:0000313" key="3">
    <source>
        <dbReference type="Proteomes" id="UP000663870"/>
    </source>
</evidence>
<sequence>MNRWRHDDNGMLSIVNVNPTQIFDKNDDSTDCRSHQTTHLYGIKSHSIKLNEIHLIWMSDKYFKYLFKPTNILSQQYEQLIYLT</sequence>
<reference evidence="2" key="1">
    <citation type="submission" date="2021-02" db="EMBL/GenBank/DDBJ databases">
        <authorList>
            <person name="Nowell W R."/>
        </authorList>
    </citation>
    <scope>NUCLEOTIDE SEQUENCE</scope>
</reference>
<evidence type="ECO:0000313" key="1">
    <source>
        <dbReference type="EMBL" id="CAF1188248.1"/>
    </source>
</evidence>
<comment type="caution">
    <text evidence="2">The sequence shown here is derived from an EMBL/GenBank/DDBJ whole genome shotgun (WGS) entry which is preliminary data.</text>
</comment>
<protein>
    <submittedName>
        <fullName evidence="2">Uncharacterized protein</fullName>
    </submittedName>
</protein>
<dbReference type="EMBL" id="CAJNOL010002035">
    <property type="protein sequence ID" value="CAF1452911.1"/>
    <property type="molecule type" value="Genomic_DNA"/>
</dbReference>
<evidence type="ECO:0000313" key="2">
    <source>
        <dbReference type="EMBL" id="CAF1452911.1"/>
    </source>
</evidence>
<dbReference type="AlphaFoldDB" id="A0A815PTI8"/>
<dbReference type="Proteomes" id="UP000663854">
    <property type="component" value="Unassembled WGS sequence"/>
</dbReference>
<accession>A0A815PTI8</accession>
<organism evidence="2 3">
    <name type="scientific">Rotaria sordida</name>
    <dbReference type="NCBI Taxonomy" id="392033"/>
    <lineage>
        <taxon>Eukaryota</taxon>
        <taxon>Metazoa</taxon>
        <taxon>Spiralia</taxon>
        <taxon>Gnathifera</taxon>
        <taxon>Rotifera</taxon>
        <taxon>Eurotatoria</taxon>
        <taxon>Bdelloidea</taxon>
        <taxon>Philodinida</taxon>
        <taxon>Philodinidae</taxon>
        <taxon>Rotaria</taxon>
    </lineage>
</organism>